<evidence type="ECO:0000256" key="7">
    <source>
        <dbReference type="ARBA" id="ARBA00023136"/>
    </source>
</evidence>
<keyword evidence="4" id="KW-1003">Cell membrane</keyword>
<feature type="transmembrane region" description="Helical" evidence="8">
    <location>
        <begin position="324"/>
        <end position="346"/>
    </location>
</feature>
<keyword evidence="3" id="KW-0813">Transport</keyword>
<feature type="transmembrane region" description="Helical" evidence="8">
    <location>
        <begin position="161"/>
        <end position="181"/>
    </location>
</feature>
<name>A0ABS1HAN3_9BACL</name>
<evidence type="ECO:0000256" key="1">
    <source>
        <dbReference type="ARBA" id="ARBA00004651"/>
    </source>
</evidence>
<dbReference type="PANTHER" id="PTHR30472">
    <property type="entry name" value="FERRIC ENTEROBACTIN TRANSPORT SYSTEM PERMEASE PROTEIN"/>
    <property type="match status" value="1"/>
</dbReference>
<reference evidence="9 10" key="1">
    <citation type="submission" date="2020-12" db="EMBL/GenBank/DDBJ databases">
        <title>YIM B01967 draft genome.</title>
        <authorList>
            <person name="Yan X."/>
        </authorList>
    </citation>
    <scope>NUCLEOTIDE SEQUENCE [LARGE SCALE GENOMIC DNA]</scope>
    <source>
        <strain evidence="9 10">YIM B01967</strain>
    </source>
</reference>
<keyword evidence="5 8" id="KW-0812">Transmembrane</keyword>
<dbReference type="CDD" id="cd06550">
    <property type="entry name" value="TM_ABC_iron-siderophores_like"/>
    <property type="match status" value="1"/>
</dbReference>
<evidence type="ECO:0000256" key="4">
    <source>
        <dbReference type="ARBA" id="ARBA00022475"/>
    </source>
</evidence>
<evidence type="ECO:0000313" key="10">
    <source>
        <dbReference type="Proteomes" id="UP000618943"/>
    </source>
</evidence>
<dbReference type="InterPro" id="IPR037294">
    <property type="entry name" value="ABC_BtuC-like"/>
</dbReference>
<dbReference type="Pfam" id="PF01032">
    <property type="entry name" value="FecCD"/>
    <property type="match status" value="1"/>
</dbReference>
<gene>
    <name evidence="9" type="ORF">JFL43_16035</name>
</gene>
<evidence type="ECO:0000313" key="9">
    <source>
        <dbReference type="EMBL" id="MBK3496341.1"/>
    </source>
</evidence>
<dbReference type="SUPFAM" id="SSF81345">
    <property type="entry name" value="ABC transporter involved in vitamin B12 uptake, BtuC"/>
    <property type="match status" value="1"/>
</dbReference>
<dbReference type="PANTHER" id="PTHR30472:SF67">
    <property type="entry name" value="PERMEASE OF ABC TRANSPORTER-RELATED"/>
    <property type="match status" value="1"/>
</dbReference>
<comment type="caution">
    <text evidence="9">The sequence shown here is derived from an EMBL/GenBank/DDBJ whole genome shotgun (WGS) entry which is preliminary data.</text>
</comment>
<keyword evidence="6 8" id="KW-1133">Transmembrane helix</keyword>
<feature type="transmembrane region" description="Helical" evidence="8">
    <location>
        <begin position="283"/>
        <end position="312"/>
    </location>
</feature>
<organism evidence="9 10">
    <name type="scientific">Viridibacillus soli</name>
    <dbReference type="NCBI Taxonomy" id="2798301"/>
    <lineage>
        <taxon>Bacteria</taxon>
        <taxon>Bacillati</taxon>
        <taxon>Bacillota</taxon>
        <taxon>Bacilli</taxon>
        <taxon>Bacillales</taxon>
        <taxon>Caryophanaceae</taxon>
        <taxon>Viridibacillus</taxon>
    </lineage>
</organism>
<feature type="transmembrane region" description="Helical" evidence="8">
    <location>
        <begin position="352"/>
        <end position="370"/>
    </location>
</feature>
<dbReference type="EMBL" id="JAEOAH010000028">
    <property type="protein sequence ID" value="MBK3496341.1"/>
    <property type="molecule type" value="Genomic_DNA"/>
</dbReference>
<keyword evidence="10" id="KW-1185">Reference proteome</keyword>
<protein>
    <submittedName>
        <fullName evidence="9">Iron ABC transporter permease</fullName>
    </submittedName>
</protein>
<feature type="transmembrane region" description="Helical" evidence="8">
    <location>
        <begin position="40"/>
        <end position="61"/>
    </location>
</feature>
<comment type="similarity">
    <text evidence="2">Belongs to the binding-protein-dependent transport system permease family. FecCD subfamily.</text>
</comment>
<dbReference type="Proteomes" id="UP000618943">
    <property type="component" value="Unassembled WGS sequence"/>
</dbReference>
<feature type="transmembrane region" description="Helical" evidence="8">
    <location>
        <begin position="104"/>
        <end position="121"/>
    </location>
</feature>
<evidence type="ECO:0000256" key="6">
    <source>
        <dbReference type="ARBA" id="ARBA00022989"/>
    </source>
</evidence>
<feature type="transmembrane region" description="Helical" evidence="8">
    <location>
        <begin position="236"/>
        <end position="255"/>
    </location>
</feature>
<evidence type="ECO:0000256" key="2">
    <source>
        <dbReference type="ARBA" id="ARBA00007935"/>
    </source>
</evidence>
<sequence length="382" mass="41338">MKEVFLLEQLLPVRSLKKGDNDDITQERLIERKAKRRFQLLLLLFFCALVLSITFALTLGPVKMSPITVWKIALSHLPFFGDYIDVNWSQAQERIIWDIRLPRVLLGAVVGAGLSVVGVVIQALVRNSLADPYILGISSGSSVAATLVILFGALPIFGQYALSLGAFIGAIVAMVAVYLLAQVGGRIQTTRLLLAGVAISMILSAVTNFIVTLAPKESGIRGAMFWMMGSLAGAKWEYIMIPTVVVLVGTFYLLFHSRSLNVLLMGEEAAATLGVNIDSFRKILIIISSLLTGTVVAVSGSIGFIGLVVPHLVRLLIGTDHKRVLPFSILIGMILVIWSDVCARMLLAPQELPIGVVTALCGGPFFIWLLRRSSYSFGGGSK</sequence>
<evidence type="ECO:0000256" key="3">
    <source>
        <dbReference type="ARBA" id="ARBA00022448"/>
    </source>
</evidence>
<evidence type="ECO:0000256" key="8">
    <source>
        <dbReference type="SAM" id="Phobius"/>
    </source>
</evidence>
<accession>A0ABS1HAN3</accession>
<feature type="transmembrane region" description="Helical" evidence="8">
    <location>
        <begin position="133"/>
        <end position="154"/>
    </location>
</feature>
<dbReference type="InterPro" id="IPR000522">
    <property type="entry name" value="ABC_transptr_permease_BtuC"/>
</dbReference>
<dbReference type="Gene3D" id="1.10.3470.10">
    <property type="entry name" value="ABC transporter involved in vitamin B12 uptake, BtuC"/>
    <property type="match status" value="1"/>
</dbReference>
<keyword evidence="7 8" id="KW-0472">Membrane</keyword>
<proteinExistence type="inferred from homology"/>
<evidence type="ECO:0000256" key="5">
    <source>
        <dbReference type="ARBA" id="ARBA00022692"/>
    </source>
</evidence>
<feature type="transmembrane region" description="Helical" evidence="8">
    <location>
        <begin position="193"/>
        <end position="215"/>
    </location>
</feature>
<comment type="subcellular location">
    <subcellularLocation>
        <location evidence="1">Cell membrane</location>
        <topology evidence="1">Multi-pass membrane protein</topology>
    </subcellularLocation>
</comment>